<evidence type="ECO:0000259" key="3">
    <source>
        <dbReference type="Pfam" id="PF26056"/>
    </source>
</evidence>
<keyword evidence="2" id="KW-0472">Membrane</keyword>
<dbReference type="PROSITE" id="PS51257">
    <property type="entry name" value="PROKAR_LIPOPROTEIN"/>
    <property type="match status" value="1"/>
</dbReference>
<evidence type="ECO:0000256" key="1">
    <source>
        <dbReference type="SAM" id="MobiDB-lite"/>
    </source>
</evidence>
<feature type="domain" description="DUF8017" evidence="3">
    <location>
        <begin position="258"/>
        <end position="442"/>
    </location>
</feature>
<feature type="compositionally biased region" description="Low complexity" evidence="1">
    <location>
        <begin position="74"/>
        <end position="98"/>
    </location>
</feature>
<dbReference type="EMBL" id="BJMM01000003">
    <property type="protein sequence ID" value="GEB48211.1"/>
    <property type="molecule type" value="Genomic_DNA"/>
</dbReference>
<evidence type="ECO:0000313" key="5">
    <source>
        <dbReference type="Proteomes" id="UP000319210"/>
    </source>
</evidence>
<proteinExistence type="predicted"/>
<keyword evidence="5" id="KW-1185">Reference proteome</keyword>
<feature type="compositionally biased region" description="Low complexity" evidence="1">
    <location>
        <begin position="108"/>
        <end position="136"/>
    </location>
</feature>
<keyword evidence="2" id="KW-1133">Transmembrane helix</keyword>
<feature type="region of interest" description="Disordered" evidence="1">
    <location>
        <begin position="215"/>
        <end position="263"/>
    </location>
</feature>
<feature type="transmembrane region" description="Helical" evidence="2">
    <location>
        <begin position="191"/>
        <end position="212"/>
    </location>
</feature>
<feature type="region of interest" description="Disordered" evidence="1">
    <location>
        <begin position="53"/>
        <end position="187"/>
    </location>
</feature>
<feature type="compositionally biased region" description="Gly residues" evidence="1">
    <location>
        <begin position="137"/>
        <end position="146"/>
    </location>
</feature>
<protein>
    <recommendedName>
        <fullName evidence="3">DUF8017 domain-containing protein</fullName>
    </recommendedName>
</protein>
<feature type="compositionally biased region" description="Low complexity" evidence="1">
    <location>
        <begin position="227"/>
        <end position="241"/>
    </location>
</feature>
<comment type="caution">
    <text evidence="4">The sequence shown here is derived from an EMBL/GenBank/DDBJ whole genome shotgun (WGS) entry which is preliminary data.</text>
</comment>
<accession>A0A4Y3QSM0</accession>
<gene>
    <name evidence="4" type="ORF">SCA03_07620</name>
</gene>
<keyword evidence="2" id="KW-0812">Transmembrane</keyword>
<organism evidence="4 5">
    <name type="scientific">Streptomyces cacaoi</name>
    <dbReference type="NCBI Taxonomy" id="1898"/>
    <lineage>
        <taxon>Bacteria</taxon>
        <taxon>Bacillati</taxon>
        <taxon>Actinomycetota</taxon>
        <taxon>Actinomycetes</taxon>
        <taxon>Kitasatosporales</taxon>
        <taxon>Streptomycetaceae</taxon>
        <taxon>Streptomyces</taxon>
    </lineage>
</organism>
<reference evidence="4 5" key="1">
    <citation type="submission" date="2019-06" db="EMBL/GenBank/DDBJ databases">
        <title>Whole genome shotgun sequence of Streptomyces cacaoi subsp. cacaoi NBRC 12748.</title>
        <authorList>
            <person name="Hosoyama A."/>
            <person name="Uohara A."/>
            <person name="Ohji S."/>
            <person name="Ichikawa N."/>
        </authorList>
    </citation>
    <scope>NUCLEOTIDE SEQUENCE [LARGE SCALE GENOMIC DNA]</scope>
    <source>
        <strain evidence="4 5">NBRC 12748</strain>
    </source>
</reference>
<sequence length="452" mass="46854">MRTMGTEAAIISPMAGCACELMAGRYHPVTSVRQAPGRTSGIRSTALLSRVRTDLGAGDGPGPARTIGLSAMWPGQQQPGGEQNPQQPNPYQQPGYQQPGPPPPPYQQPGHQQQGYPQQGQQPGQQPNPYQQPGYGNEQGYGGQPGTGQNPYAQPGGPGQSGQWGPASMPGGPQAPMDPKQGPGGNKKRNIIVASVAAVAVAAAAVAGVFVFTGDDKKDDEADDKPSASASEGSGGESSPAQETDPGGGGGDSADPGKPVVPGWQTVINPKWYSAFDVPKTKDWEVQRDSVITGFEDDKGKVLVAMSAPAYYKKDWCKSSSRAAVGTKGAKGSKDTKEAAKLAAANFALAGYDQKQKGTLKETPPKPFHNDHGIKGHTAAATITGAPKDDKCSPGAGKVVTASWINSNGDLAIWVFYTDAGVKDEVPDATIKKMLGSLRNYEAPGGADEPRG</sequence>
<feature type="compositionally biased region" description="Basic and acidic residues" evidence="1">
    <location>
        <begin position="215"/>
        <end position="226"/>
    </location>
</feature>
<evidence type="ECO:0000256" key="2">
    <source>
        <dbReference type="SAM" id="Phobius"/>
    </source>
</evidence>
<dbReference type="Pfam" id="PF26056">
    <property type="entry name" value="DUF8017"/>
    <property type="match status" value="1"/>
</dbReference>
<dbReference type="InterPro" id="IPR058330">
    <property type="entry name" value="DUF8017"/>
</dbReference>
<evidence type="ECO:0000313" key="4">
    <source>
        <dbReference type="EMBL" id="GEB48211.1"/>
    </source>
</evidence>
<dbReference type="AlphaFoldDB" id="A0A4Y3QSM0"/>
<name>A0A4Y3QSM0_STRCI</name>
<dbReference type="Proteomes" id="UP000319210">
    <property type="component" value="Unassembled WGS sequence"/>
</dbReference>